<dbReference type="Proteomes" id="UP000233565">
    <property type="component" value="Unassembled WGS sequence"/>
</dbReference>
<feature type="domain" description="NADH:flavin oxidoreductase/NADH oxidase N-terminal" evidence="1">
    <location>
        <begin position="45"/>
        <end position="381"/>
    </location>
</feature>
<accession>A0ABX4R178</accession>
<sequence length="403" mass="43387">MSRSWERSVTRPILPRGWCAAHRPQGSRSRNSPPLAPVGPLVPSLLEPLALGAVRTDNRVLMAPLTRMRATVPGDVPNALMAEYYAQRASAGLIVSEGTQVSPEGKGYMDTPGIHSDEQVAGWRTVTDAVHEAGGLIAAQLWHVGRVSHESFHDGGLPVSASAQPYRNRTTVRGEDGRPTRVSCPTPRALGLDEIPRLLEDFRRATVNAREAGFDLVEIHGAHGYLLHQFLAADANQRTDEYGGGLADRARLMLEVTDAVIGAWSSDRVAIRISPIGSFNGTDDPEGRDAGLHLAGELGRRNLAFLHVSEPDWAGGPELDDDYRLALRAAHPGPIVGAGSYDREKADRLLAAGLIDAAAFGRAFIANPDLPRRLAEGLPLNPQRPDSFYGGDAEGYVDYPAYA</sequence>
<dbReference type="InterPro" id="IPR013785">
    <property type="entry name" value="Aldolase_TIM"/>
</dbReference>
<dbReference type="CDD" id="cd02933">
    <property type="entry name" value="OYE_like_FMN"/>
    <property type="match status" value="1"/>
</dbReference>
<dbReference type="InterPro" id="IPR045247">
    <property type="entry name" value="Oye-like"/>
</dbReference>
<protein>
    <submittedName>
        <fullName evidence="2">N-ethylmaleimide reductase</fullName>
    </submittedName>
</protein>
<comment type="caution">
    <text evidence="2">The sequence shown here is derived from an EMBL/GenBank/DDBJ whole genome shotgun (WGS) entry which is preliminary data.</text>
</comment>
<evidence type="ECO:0000313" key="3">
    <source>
        <dbReference type="Proteomes" id="UP000233565"/>
    </source>
</evidence>
<evidence type="ECO:0000259" key="1">
    <source>
        <dbReference type="Pfam" id="PF00724"/>
    </source>
</evidence>
<dbReference type="EMBL" id="PJBV01000011">
    <property type="protein sequence ID" value="PKH43790.1"/>
    <property type="molecule type" value="Genomic_DNA"/>
</dbReference>
<reference evidence="2 3" key="1">
    <citation type="submission" date="2017-12" db="EMBL/GenBank/DDBJ databases">
        <title>Pharmacopeia of the Arctic Ocean.</title>
        <authorList>
            <person name="Collins E."/>
            <person name="Ducluzeau A.-L."/>
        </authorList>
    </citation>
    <scope>NUCLEOTIDE SEQUENCE [LARGE SCALE GENOMIC DNA]</scope>
    <source>
        <strain evidence="2 3">DSM 23325</strain>
    </source>
</reference>
<gene>
    <name evidence="2" type="ORF">CXG46_04930</name>
</gene>
<dbReference type="PANTHER" id="PTHR22893:SF91">
    <property type="entry name" value="NADPH DEHYDROGENASE 2-RELATED"/>
    <property type="match status" value="1"/>
</dbReference>
<dbReference type="InterPro" id="IPR001155">
    <property type="entry name" value="OxRdtase_FMN_N"/>
</dbReference>
<dbReference type="Gene3D" id="3.20.20.70">
    <property type="entry name" value="Aldolase class I"/>
    <property type="match status" value="1"/>
</dbReference>
<organism evidence="2 3">
    <name type="scientific">Nocardioides alpinus</name>
    <dbReference type="NCBI Taxonomy" id="748909"/>
    <lineage>
        <taxon>Bacteria</taxon>
        <taxon>Bacillati</taxon>
        <taxon>Actinomycetota</taxon>
        <taxon>Actinomycetes</taxon>
        <taxon>Propionibacteriales</taxon>
        <taxon>Nocardioidaceae</taxon>
        <taxon>Nocardioides</taxon>
    </lineage>
</organism>
<dbReference type="SUPFAM" id="SSF51395">
    <property type="entry name" value="FMN-linked oxidoreductases"/>
    <property type="match status" value="1"/>
</dbReference>
<dbReference type="PANTHER" id="PTHR22893">
    <property type="entry name" value="NADH OXIDOREDUCTASE-RELATED"/>
    <property type="match status" value="1"/>
</dbReference>
<keyword evidence="3" id="KW-1185">Reference proteome</keyword>
<name>A0ABX4R178_9ACTN</name>
<dbReference type="NCBIfam" id="NF007899">
    <property type="entry name" value="PRK10605.1"/>
    <property type="match status" value="1"/>
</dbReference>
<proteinExistence type="predicted"/>
<evidence type="ECO:0000313" key="2">
    <source>
        <dbReference type="EMBL" id="PKH43790.1"/>
    </source>
</evidence>
<dbReference type="Pfam" id="PF00724">
    <property type="entry name" value="Oxidored_FMN"/>
    <property type="match status" value="1"/>
</dbReference>